<dbReference type="EMBL" id="KI660169">
    <property type="protein sequence ID" value="ETN77449.1"/>
    <property type="molecule type" value="Genomic_DNA"/>
</dbReference>
<reference evidence="8" key="1">
    <citation type="journal article" date="2014" name="Nat. Genet.">
        <title>Genome of the human hookworm Necator americanus.</title>
        <authorList>
            <person name="Tang Y.T."/>
            <person name="Gao X."/>
            <person name="Rosa B.A."/>
            <person name="Abubucker S."/>
            <person name="Hallsworth-Pepin K."/>
            <person name="Martin J."/>
            <person name="Tyagi R."/>
            <person name="Heizer E."/>
            <person name="Zhang X."/>
            <person name="Bhonagiri-Palsikar V."/>
            <person name="Minx P."/>
            <person name="Warren W.C."/>
            <person name="Wang Q."/>
            <person name="Zhan B."/>
            <person name="Hotez P.J."/>
            <person name="Sternberg P.W."/>
            <person name="Dougall A."/>
            <person name="Gaze S.T."/>
            <person name="Mulvenna J."/>
            <person name="Sotillo J."/>
            <person name="Ranganathan S."/>
            <person name="Rabelo E.M."/>
            <person name="Wilson R.K."/>
            <person name="Felgner P.L."/>
            <person name="Bethony J."/>
            <person name="Hawdon J.M."/>
            <person name="Gasser R.B."/>
            <person name="Loukas A."/>
            <person name="Mitreva M."/>
        </authorList>
    </citation>
    <scope>NUCLEOTIDE SEQUENCE [LARGE SCALE GENOMIC DNA]</scope>
</reference>
<dbReference type="Proteomes" id="UP000053676">
    <property type="component" value="Unassembled WGS sequence"/>
</dbReference>
<protein>
    <submittedName>
        <fullName evidence="7">Uncharacterized protein</fullName>
    </submittedName>
</protein>
<dbReference type="OrthoDB" id="4564at2759"/>
<sequence>MLNPSGHTATYDFAVAVESEHHHAFPFFVWTGYAVILVMSSAVLAHYVSPQTIGSGIPELKTIMRGFILKEYLSFRTLICKMIGLTLSLGSGLPLGKEVSLKCKYQSFMYKMKRKAIEEGTF</sequence>
<evidence type="ECO:0000256" key="3">
    <source>
        <dbReference type="ARBA" id="ARBA00022737"/>
    </source>
</evidence>
<evidence type="ECO:0000256" key="5">
    <source>
        <dbReference type="ARBA" id="ARBA00023136"/>
    </source>
</evidence>
<accession>W2T736</accession>
<dbReference type="InterPro" id="IPR001807">
    <property type="entry name" value="ClC"/>
</dbReference>
<keyword evidence="8" id="KW-1185">Reference proteome</keyword>
<evidence type="ECO:0000256" key="6">
    <source>
        <dbReference type="SAM" id="Phobius"/>
    </source>
</evidence>
<evidence type="ECO:0000256" key="4">
    <source>
        <dbReference type="ARBA" id="ARBA00022989"/>
    </source>
</evidence>
<dbReference type="KEGG" id="nai:NECAME_11022"/>
<proteinExistence type="predicted"/>
<gene>
    <name evidence="7" type="ORF">NECAME_11022</name>
</gene>
<keyword evidence="5 6" id="KW-0472">Membrane</keyword>
<evidence type="ECO:0000256" key="1">
    <source>
        <dbReference type="ARBA" id="ARBA00004141"/>
    </source>
</evidence>
<dbReference type="GO" id="GO:0005886">
    <property type="term" value="C:plasma membrane"/>
    <property type="evidence" value="ECO:0007669"/>
    <property type="project" value="TreeGrafter"/>
</dbReference>
<dbReference type="InterPro" id="IPR050970">
    <property type="entry name" value="Cl_channel_volt-gated"/>
</dbReference>
<dbReference type="AlphaFoldDB" id="W2T736"/>
<dbReference type="GO" id="GO:0005247">
    <property type="term" value="F:voltage-gated chloride channel activity"/>
    <property type="evidence" value="ECO:0007669"/>
    <property type="project" value="TreeGrafter"/>
</dbReference>
<dbReference type="PANTHER" id="PTHR45720:SF10">
    <property type="entry name" value="CHLORIDE CHANNEL PROTEIN 2"/>
    <property type="match status" value="1"/>
</dbReference>
<keyword evidence="4 6" id="KW-1133">Transmembrane helix</keyword>
<name>W2T736_NECAM</name>
<evidence type="ECO:0000313" key="8">
    <source>
        <dbReference type="Proteomes" id="UP000053676"/>
    </source>
</evidence>
<dbReference type="PRINTS" id="PR00762">
    <property type="entry name" value="CLCHANNEL"/>
</dbReference>
<keyword evidence="3" id="KW-0677">Repeat</keyword>
<dbReference type="PANTHER" id="PTHR45720">
    <property type="entry name" value="CHLORIDE CHANNEL PROTEIN 2"/>
    <property type="match status" value="1"/>
</dbReference>
<organism evidence="7 8">
    <name type="scientific">Necator americanus</name>
    <name type="common">Human hookworm</name>
    <dbReference type="NCBI Taxonomy" id="51031"/>
    <lineage>
        <taxon>Eukaryota</taxon>
        <taxon>Metazoa</taxon>
        <taxon>Ecdysozoa</taxon>
        <taxon>Nematoda</taxon>
        <taxon>Chromadorea</taxon>
        <taxon>Rhabditida</taxon>
        <taxon>Rhabditina</taxon>
        <taxon>Rhabditomorpha</taxon>
        <taxon>Strongyloidea</taxon>
        <taxon>Ancylostomatidae</taxon>
        <taxon>Bunostominae</taxon>
        <taxon>Necator</taxon>
    </lineage>
</organism>
<keyword evidence="2 6" id="KW-0812">Transmembrane</keyword>
<dbReference type="InterPro" id="IPR014743">
    <property type="entry name" value="Cl-channel_core"/>
</dbReference>
<dbReference type="Pfam" id="PF00654">
    <property type="entry name" value="Voltage_CLC"/>
    <property type="match status" value="1"/>
</dbReference>
<dbReference type="SUPFAM" id="SSF81340">
    <property type="entry name" value="Clc chloride channel"/>
    <property type="match status" value="1"/>
</dbReference>
<feature type="transmembrane region" description="Helical" evidence="6">
    <location>
        <begin position="27"/>
        <end position="48"/>
    </location>
</feature>
<dbReference type="Gene3D" id="1.10.3080.10">
    <property type="entry name" value="Clc chloride channel"/>
    <property type="match status" value="1"/>
</dbReference>
<evidence type="ECO:0000313" key="7">
    <source>
        <dbReference type="EMBL" id="ETN77449.1"/>
    </source>
</evidence>
<comment type="subcellular location">
    <subcellularLocation>
        <location evidence="1">Membrane</location>
        <topology evidence="1">Multi-pass membrane protein</topology>
    </subcellularLocation>
</comment>
<evidence type="ECO:0000256" key="2">
    <source>
        <dbReference type="ARBA" id="ARBA00022692"/>
    </source>
</evidence>